<dbReference type="EMBL" id="JACVVK020000036">
    <property type="protein sequence ID" value="KAK7500567.1"/>
    <property type="molecule type" value="Genomic_DNA"/>
</dbReference>
<comment type="caution">
    <text evidence="11">The sequence shown here is derived from an EMBL/GenBank/DDBJ whole genome shotgun (WGS) entry which is preliminary data.</text>
</comment>
<feature type="non-terminal residue" evidence="11">
    <location>
        <position position="297"/>
    </location>
</feature>
<dbReference type="PANTHER" id="PTHR21093:SF2">
    <property type="entry name" value="DIVERGENT PROTEIN KINASE DOMAIN 1C"/>
    <property type="match status" value="1"/>
</dbReference>
<evidence type="ECO:0000256" key="7">
    <source>
        <dbReference type="ARBA" id="ARBA00023136"/>
    </source>
</evidence>
<dbReference type="AlphaFoldDB" id="A0ABD0LLV4"/>
<keyword evidence="6" id="KW-1133">Transmembrane helix</keyword>
<keyword evidence="4" id="KW-0256">Endoplasmic reticulum</keyword>
<name>A0ABD0LLV4_9CAEN</name>
<evidence type="ECO:0000256" key="2">
    <source>
        <dbReference type="ARBA" id="ARBA00006338"/>
    </source>
</evidence>
<keyword evidence="5" id="KW-0735">Signal-anchor</keyword>
<reference evidence="11 12" key="1">
    <citation type="journal article" date="2023" name="Sci. Data">
        <title>Genome assembly of the Korean intertidal mud-creeper Batillaria attramentaria.</title>
        <authorList>
            <person name="Patra A.K."/>
            <person name="Ho P.T."/>
            <person name="Jun S."/>
            <person name="Lee S.J."/>
            <person name="Kim Y."/>
            <person name="Won Y.J."/>
        </authorList>
    </citation>
    <scope>NUCLEOTIDE SEQUENCE [LARGE SCALE GENOMIC DNA]</scope>
    <source>
        <strain evidence="11">Wonlab-2016</strain>
    </source>
</reference>
<evidence type="ECO:0000313" key="12">
    <source>
        <dbReference type="Proteomes" id="UP001519460"/>
    </source>
</evidence>
<keyword evidence="8" id="KW-1015">Disulfide bond</keyword>
<evidence type="ECO:0000313" key="11">
    <source>
        <dbReference type="EMBL" id="KAK7500567.1"/>
    </source>
</evidence>
<evidence type="ECO:0000256" key="4">
    <source>
        <dbReference type="ARBA" id="ARBA00022824"/>
    </source>
</evidence>
<evidence type="ECO:0000256" key="8">
    <source>
        <dbReference type="ARBA" id="ARBA00023157"/>
    </source>
</evidence>
<dbReference type="PANTHER" id="PTHR21093">
    <property type="entry name" value="DIVERGENT PROTEIN KINASE DOMAIN 1C-RELATED"/>
    <property type="match status" value="1"/>
</dbReference>
<dbReference type="Pfam" id="PF12260">
    <property type="entry name" value="PIP49_C"/>
    <property type="match status" value="1"/>
</dbReference>
<protein>
    <recommendedName>
        <fullName evidence="13">FAM69 protein-kinase domain-containing protein</fullName>
    </recommendedName>
</protein>
<evidence type="ECO:0000256" key="5">
    <source>
        <dbReference type="ARBA" id="ARBA00022968"/>
    </source>
</evidence>
<comment type="similarity">
    <text evidence="2">Belongs to the DIPK family.</text>
</comment>
<evidence type="ECO:0000259" key="9">
    <source>
        <dbReference type="Pfam" id="PF12260"/>
    </source>
</evidence>
<dbReference type="Pfam" id="PF14875">
    <property type="entry name" value="PIP49_N"/>
    <property type="match status" value="1"/>
</dbReference>
<feature type="domain" description="FAM69 protein-kinase" evidence="9">
    <location>
        <begin position="145"/>
        <end position="288"/>
    </location>
</feature>
<comment type="subcellular location">
    <subcellularLocation>
        <location evidence="1">Endoplasmic reticulum membrane</location>
        <topology evidence="1">Single-pass type II membrane protein</topology>
    </subcellularLocation>
</comment>
<dbReference type="Proteomes" id="UP001519460">
    <property type="component" value="Unassembled WGS sequence"/>
</dbReference>
<evidence type="ECO:0000256" key="6">
    <source>
        <dbReference type="ARBA" id="ARBA00022989"/>
    </source>
</evidence>
<keyword evidence="3" id="KW-0812">Transmembrane</keyword>
<feature type="domain" description="FAM69 N-terminal" evidence="10">
    <location>
        <begin position="1"/>
        <end position="101"/>
    </location>
</feature>
<organism evidence="11 12">
    <name type="scientific">Batillaria attramentaria</name>
    <dbReference type="NCBI Taxonomy" id="370345"/>
    <lineage>
        <taxon>Eukaryota</taxon>
        <taxon>Metazoa</taxon>
        <taxon>Spiralia</taxon>
        <taxon>Lophotrochozoa</taxon>
        <taxon>Mollusca</taxon>
        <taxon>Gastropoda</taxon>
        <taxon>Caenogastropoda</taxon>
        <taxon>Sorbeoconcha</taxon>
        <taxon>Cerithioidea</taxon>
        <taxon>Batillariidae</taxon>
        <taxon>Batillaria</taxon>
    </lineage>
</organism>
<evidence type="ECO:0000259" key="10">
    <source>
        <dbReference type="Pfam" id="PF14875"/>
    </source>
</evidence>
<feature type="non-terminal residue" evidence="11">
    <location>
        <position position="1"/>
    </location>
</feature>
<keyword evidence="7" id="KW-0472">Membrane</keyword>
<gene>
    <name evidence="11" type="ORF">BaRGS_00008142</name>
</gene>
<sequence>CKLYHQGLVAGDLCSPLCDFGQIQLIECGTARHVQKRVMKVSCSDACSRGNTIQAFLKTDVTDIREALRNLPEWQKPKYGDINDASRNLIQTYVMEHVGFNPYEDLDILTVVWGHGQVTEQDVQHVQYASAVWRSLSLLLPRKGNSEYVMAKLFQRWRIFPEVFGSCGHFYVEESCPPRPPDWIPPELDHLGRRQASWIRRAGDALNALAFLERMETELPDKLVGCDIKIDNFGFCGDGDLRIIDSNSFFFNSATSFLETKPCTVEGAACKVYGRKCMGTCDALRGKCVIKDSVNLE</sequence>
<keyword evidence="12" id="KW-1185">Reference proteome</keyword>
<proteinExistence type="inferred from homology"/>
<dbReference type="InterPro" id="IPR029244">
    <property type="entry name" value="FAM69_N"/>
</dbReference>
<accession>A0ABD0LLV4</accession>
<evidence type="ECO:0008006" key="13">
    <source>
        <dbReference type="Google" id="ProtNLM"/>
    </source>
</evidence>
<evidence type="ECO:0000256" key="3">
    <source>
        <dbReference type="ARBA" id="ARBA00022692"/>
    </source>
</evidence>
<dbReference type="GO" id="GO:0005789">
    <property type="term" value="C:endoplasmic reticulum membrane"/>
    <property type="evidence" value="ECO:0007669"/>
    <property type="project" value="UniProtKB-SubCell"/>
</dbReference>
<dbReference type="InterPro" id="IPR022049">
    <property type="entry name" value="FAM69_kinase_dom"/>
</dbReference>
<evidence type="ECO:0000256" key="1">
    <source>
        <dbReference type="ARBA" id="ARBA00004648"/>
    </source>
</evidence>